<feature type="signal peptide" evidence="1">
    <location>
        <begin position="1"/>
        <end position="20"/>
    </location>
</feature>
<organism evidence="2 3">
    <name type="scientific">Parabacteroides chartae</name>
    <dbReference type="NCBI Taxonomy" id="1037355"/>
    <lineage>
        <taxon>Bacteria</taxon>
        <taxon>Pseudomonadati</taxon>
        <taxon>Bacteroidota</taxon>
        <taxon>Bacteroidia</taxon>
        <taxon>Bacteroidales</taxon>
        <taxon>Tannerellaceae</taxon>
        <taxon>Parabacteroides</taxon>
    </lineage>
</organism>
<dbReference type="AlphaFoldDB" id="A0A1T5B3F1"/>
<sequence length="257" mass="29250">MNKNVILLLFTLLFSLATRAEVKSDSTSIKILLTGASFAEKSNSWFEMGCEQLGAIPLNRAKGGEAIANTANRMYEGVLYTKEELEEIDAFVIMQVHNRDVYEDSQIKPAYTDYQMPIDRSNYAAAYDYVIKRYLSDCYNLKFDKNSRYYGSLTGKPALVVLCTDWHDARTLYNESVRKLAAKWGFPLVEFDKYAGFSKNQLHPVTGAQTSLIYSTDKQVIDGVTYGWHPLRGRHQPVQQRMAAVFADLMHKLLLVK</sequence>
<protein>
    <recommendedName>
        <fullName evidence="4">DUF5040 domain-containing protein</fullName>
    </recommendedName>
</protein>
<proteinExistence type="predicted"/>
<keyword evidence="3" id="KW-1185">Reference proteome</keyword>
<dbReference type="Pfam" id="PF16443">
    <property type="entry name" value="DUF5040"/>
    <property type="match status" value="1"/>
</dbReference>
<evidence type="ECO:0008006" key="4">
    <source>
        <dbReference type="Google" id="ProtNLM"/>
    </source>
</evidence>
<dbReference type="Gene3D" id="3.40.50.1110">
    <property type="entry name" value="SGNH hydrolase"/>
    <property type="match status" value="1"/>
</dbReference>
<dbReference type="InterPro" id="IPR032221">
    <property type="entry name" value="DUF5040"/>
</dbReference>
<dbReference type="InterPro" id="IPR036514">
    <property type="entry name" value="SGNH_hydro_sf"/>
</dbReference>
<accession>A0A1T5B3F1</accession>
<evidence type="ECO:0000313" key="3">
    <source>
        <dbReference type="Proteomes" id="UP000190852"/>
    </source>
</evidence>
<dbReference type="EMBL" id="FUYQ01000005">
    <property type="protein sequence ID" value="SKB41754.1"/>
    <property type="molecule type" value="Genomic_DNA"/>
</dbReference>
<dbReference type="Proteomes" id="UP000190852">
    <property type="component" value="Unassembled WGS sequence"/>
</dbReference>
<keyword evidence="1" id="KW-0732">Signal</keyword>
<dbReference type="SUPFAM" id="SSF52266">
    <property type="entry name" value="SGNH hydrolase"/>
    <property type="match status" value="1"/>
</dbReference>
<evidence type="ECO:0000313" key="2">
    <source>
        <dbReference type="EMBL" id="SKB41754.1"/>
    </source>
</evidence>
<feature type="chain" id="PRO_5012527100" description="DUF5040 domain-containing protein" evidence="1">
    <location>
        <begin position="21"/>
        <end position="257"/>
    </location>
</feature>
<reference evidence="3" key="1">
    <citation type="submission" date="2017-02" db="EMBL/GenBank/DDBJ databases">
        <authorList>
            <person name="Varghese N."/>
            <person name="Submissions S."/>
        </authorList>
    </citation>
    <scope>NUCLEOTIDE SEQUENCE [LARGE SCALE GENOMIC DNA]</scope>
    <source>
        <strain evidence="3">DSM 24967</strain>
    </source>
</reference>
<gene>
    <name evidence="2" type="ORF">SAMN05660349_01048</name>
</gene>
<name>A0A1T5B3F1_9BACT</name>
<evidence type="ECO:0000256" key="1">
    <source>
        <dbReference type="SAM" id="SignalP"/>
    </source>
</evidence>
<dbReference type="GO" id="GO:0016788">
    <property type="term" value="F:hydrolase activity, acting on ester bonds"/>
    <property type="evidence" value="ECO:0007669"/>
    <property type="project" value="UniProtKB-ARBA"/>
</dbReference>
<dbReference type="RefSeq" id="WP_079682702.1">
    <property type="nucleotide sequence ID" value="NZ_FUYQ01000005.1"/>
</dbReference>